<dbReference type="AlphaFoldDB" id="A0A931F8C5"/>
<evidence type="ECO:0000313" key="5">
    <source>
        <dbReference type="EMBL" id="MBF8436393.1"/>
    </source>
</evidence>
<dbReference type="GO" id="GO:0006979">
    <property type="term" value="P:response to oxidative stress"/>
    <property type="evidence" value="ECO:0007669"/>
    <property type="project" value="TreeGrafter"/>
</dbReference>
<dbReference type="NCBIfam" id="TIGR03710">
    <property type="entry name" value="OAFO_sf"/>
    <property type="match status" value="1"/>
</dbReference>
<evidence type="ECO:0000259" key="4">
    <source>
        <dbReference type="Pfam" id="PF17147"/>
    </source>
</evidence>
<dbReference type="InterPro" id="IPR022367">
    <property type="entry name" value="2-oxoacid/accept_OxRdtase_asu"/>
</dbReference>
<name>A0A931F8C5_9FIRM</name>
<feature type="domain" description="Pyruvate flavodoxin/ferredoxin oxidoreductase pyrimidine binding" evidence="3">
    <location>
        <begin position="197"/>
        <end position="433"/>
    </location>
</feature>
<dbReference type="PANTHER" id="PTHR32154">
    <property type="entry name" value="PYRUVATE-FLAVODOXIN OXIDOREDUCTASE-RELATED"/>
    <property type="match status" value="1"/>
</dbReference>
<dbReference type="InterPro" id="IPR050722">
    <property type="entry name" value="Pyruvate:ferred/Flavod_OxRd"/>
</dbReference>
<dbReference type="Proteomes" id="UP000621436">
    <property type="component" value="Unassembled WGS sequence"/>
</dbReference>
<dbReference type="InterPro" id="IPR002880">
    <property type="entry name" value="Pyrv_Fd/Flavodoxin_OxRdtase_N"/>
</dbReference>
<dbReference type="InterPro" id="IPR009014">
    <property type="entry name" value="Transketo_C/PFOR_II"/>
</dbReference>
<reference evidence="5" key="1">
    <citation type="submission" date="2020-11" db="EMBL/GenBank/DDBJ databases">
        <title>Halonatronomonas betainensis gen. nov., sp. nov. a novel haloalkaliphilic representative of the family Halanaerobiacae capable of betaine degradation.</title>
        <authorList>
            <person name="Boltyanskaya Y."/>
            <person name="Kevbrin V."/>
            <person name="Detkova E."/>
            <person name="Grouzdev D.S."/>
            <person name="Koziaeva V."/>
            <person name="Zhilina T."/>
        </authorList>
    </citation>
    <scope>NUCLEOTIDE SEQUENCE</scope>
    <source>
        <strain evidence="5">Z-7014</strain>
    </source>
</reference>
<dbReference type="Gene3D" id="3.40.50.970">
    <property type="match status" value="1"/>
</dbReference>
<proteinExistence type="predicted"/>
<keyword evidence="6" id="KW-1185">Reference proteome</keyword>
<comment type="caution">
    <text evidence="5">The sequence shown here is derived from an EMBL/GenBank/DDBJ whole genome shotgun (WGS) entry which is preliminary data.</text>
</comment>
<sequence length="566" mass="63043">MDLNLVLAGEAGQGLKTLEALVGKALFRAGFNIFSNKDYMSRVRGGHNFMSIRFGDRPLQAPRQEIDILVALNDESIEKHQHKVSEDGFILYDGKFDDDRFIDIYASEMAKRINPKAKNSVYAGAVWKLLDLPIAILNDLIGEKFADDDIVYDNHQLLEVGYNAIDDEKYIDYNKSFLDGKDNQEIYINGNQAVGLGAAAAGVKFYSAYPMTPSTGILNFLAQNQKDFGIAVEQAEDEIGAINMALGASYSGVRAMTGSSGGGFSLMVEALGYAGVGEIPLVVAEVQRPGPATGLPTRTGQADLLFAINASQDEFPLIVLAPTDQEDAFYQSFRAFNLADKYQLPVIILSDQFLADSSKNIPEYKLDNLEIKRNFVDSDKVSPKSYRRYHFTEDGISPRAYPGQLADNVVLVDSHEHDENGFVTEDIELRNKMMIKRFKKLDKFIAEDRLEPEYIGPEEPDNLIVCWGSTAGPLKEALEIIQKRDENIGLLIFKDIWPLPVEKLKSLSNLAGKIISIESNFSGQLAKLIQQETTIKVDYKILKYDGRPFAAKELAERYFNEVINHG</sequence>
<dbReference type="Gene3D" id="3.40.920.10">
    <property type="entry name" value="Pyruvate-ferredoxin oxidoreductase, PFOR, domain III"/>
    <property type="match status" value="1"/>
</dbReference>
<dbReference type="InterPro" id="IPR002869">
    <property type="entry name" value="Pyrv_flavodox_OxRed_cen"/>
</dbReference>
<feature type="domain" description="Pyruvate/ketoisovalerate oxidoreductase catalytic" evidence="2">
    <location>
        <begin position="11"/>
        <end position="162"/>
    </location>
</feature>
<dbReference type="RefSeq" id="WP_270453259.1">
    <property type="nucleotide sequence ID" value="NZ_JADPIE010000002.1"/>
</dbReference>
<dbReference type="InterPro" id="IPR019752">
    <property type="entry name" value="Pyrv/ketoisovalerate_OxRed_cat"/>
</dbReference>
<dbReference type="SUPFAM" id="SSF52518">
    <property type="entry name" value="Thiamin diphosphate-binding fold (THDP-binding)"/>
    <property type="match status" value="1"/>
</dbReference>
<evidence type="ECO:0000259" key="3">
    <source>
        <dbReference type="Pfam" id="PF01855"/>
    </source>
</evidence>
<dbReference type="Gene3D" id="3.40.50.920">
    <property type="match status" value="1"/>
</dbReference>
<dbReference type="FunFam" id="3.40.50.970:FF:000022">
    <property type="entry name" value="2-oxoglutarate ferredoxin oxidoreductase alpha subunit"/>
    <property type="match status" value="1"/>
</dbReference>
<dbReference type="EMBL" id="JADPIE010000002">
    <property type="protein sequence ID" value="MBF8436393.1"/>
    <property type="molecule type" value="Genomic_DNA"/>
</dbReference>
<dbReference type="InterPro" id="IPR029061">
    <property type="entry name" value="THDP-binding"/>
</dbReference>
<dbReference type="SUPFAM" id="SSF53323">
    <property type="entry name" value="Pyruvate-ferredoxin oxidoreductase, PFOR, domain III"/>
    <property type="match status" value="1"/>
</dbReference>
<dbReference type="SUPFAM" id="SSF52922">
    <property type="entry name" value="TK C-terminal domain-like"/>
    <property type="match status" value="1"/>
</dbReference>
<evidence type="ECO:0000256" key="1">
    <source>
        <dbReference type="ARBA" id="ARBA00023002"/>
    </source>
</evidence>
<evidence type="ECO:0000259" key="2">
    <source>
        <dbReference type="Pfam" id="PF01558"/>
    </source>
</evidence>
<organism evidence="5 6">
    <name type="scientific">Halonatronomonas betaini</name>
    <dbReference type="NCBI Taxonomy" id="2778430"/>
    <lineage>
        <taxon>Bacteria</taxon>
        <taxon>Bacillati</taxon>
        <taxon>Bacillota</taxon>
        <taxon>Clostridia</taxon>
        <taxon>Halanaerobiales</taxon>
        <taxon>Halarsenatibacteraceae</taxon>
        <taxon>Halonatronomonas</taxon>
    </lineage>
</organism>
<dbReference type="GO" id="GO:0016903">
    <property type="term" value="F:oxidoreductase activity, acting on the aldehyde or oxo group of donors"/>
    <property type="evidence" value="ECO:0007669"/>
    <property type="project" value="InterPro"/>
</dbReference>
<dbReference type="PANTHER" id="PTHR32154:SF20">
    <property type="entry name" value="2-OXOGLUTARATE OXIDOREDUCTASE SUBUNIT KORA"/>
    <property type="match status" value="1"/>
</dbReference>
<dbReference type="InterPro" id="IPR033412">
    <property type="entry name" value="PFOR_II"/>
</dbReference>
<evidence type="ECO:0000313" key="6">
    <source>
        <dbReference type="Proteomes" id="UP000621436"/>
    </source>
</evidence>
<gene>
    <name evidence="5" type="ORF">I0Q91_04810</name>
</gene>
<dbReference type="Pfam" id="PF17147">
    <property type="entry name" value="PFOR_II"/>
    <property type="match status" value="1"/>
</dbReference>
<dbReference type="Pfam" id="PF01558">
    <property type="entry name" value="POR"/>
    <property type="match status" value="1"/>
</dbReference>
<feature type="domain" description="Pyruvate:ferredoxin oxidoreductase core" evidence="4">
    <location>
        <begin position="461"/>
        <end position="536"/>
    </location>
</feature>
<keyword evidence="1" id="KW-0560">Oxidoreductase</keyword>
<dbReference type="CDD" id="cd07034">
    <property type="entry name" value="TPP_PYR_PFOR_IOR-alpha_like"/>
    <property type="match status" value="1"/>
</dbReference>
<dbReference type="Pfam" id="PF01855">
    <property type="entry name" value="POR_N"/>
    <property type="match status" value="1"/>
</dbReference>
<accession>A0A931F8C5</accession>
<protein>
    <submittedName>
        <fullName evidence="5">2-oxoacid:acceptor oxidoreductase subunit alpha</fullName>
    </submittedName>
</protein>